<accession>A0A0X3P3H0</accession>
<evidence type="ECO:0000313" key="1">
    <source>
        <dbReference type="EMBL" id="JAP46514.1"/>
    </source>
</evidence>
<dbReference type="EMBL" id="GEEE01016711">
    <property type="protein sequence ID" value="JAP46514.1"/>
    <property type="molecule type" value="Transcribed_RNA"/>
</dbReference>
<name>A0A0X3P3H0_SCHSO</name>
<organism evidence="1">
    <name type="scientific">Schistocephalus solidus</name>
    <name type="common">Tapeworm</name>
    <dbReference type="NCBI Taxonomy" id="70667"/>
    <lineage>
        <taxon>Eukaryota</taxon>
        <taxon>Metazoa</taxon>
        <taxon>Spiralia</taxon>
        <taxon>Lophotrochozoa</taxon>
        <taxon>Platyhelminthes</taxon>
        <taxon>Cestoda</taxon>
        <taxon>Eucestoda</taxon>
        <taxon>Diphyllobothriidea</taxon>
        <taxon>Diphyllobothriidae</taxon>
        <taxon>Schistocephalus</taxon>
    </lineage>
</organism>
<dbReference type="AlphaFoldDB" id="A0A0X3P3H0"/>
<protein>
    <submittedName>
        <fullName evidence="1">Uncharacterized protein</fullName>
    </submittedName>
</protein>
<gene>
    <name evidence="1" type="ORF">TR114603</name>
</gene>
<reference evidence="1" key="1">
    <citation type="submission" date="2016-01" db="EMBL/GenBank/DDBJ databases">
        <title>Reference transcriptome for the parasite Schistocephalus solidus: insights into the molecular evolution of parasitism.</title>
        <authorList>
            <person name="Hebert F.O."/>
            <person name="Grambauer S."/>
            <person name="Barber I."/>
            <person name="Landry C.R."/>
            <person name="Aubin-Horth N."/>
        </authorList>
    </citation>
    <scope>NUCLEOTIDE SEQUENCE</scope>
</reference>
<sequence length="110" mass="12385">MQGEILAESPDTCFIDILRTPNIVARSCRPGRVERGFFHSLGSPCCRRRGRLGRAVVVTLGSRWPNSHSVLPSRVTCAQLKGLHCDTRSGLRWGRRRKRMGWGDPTRAEN</sequence>
<proteinExistence type="predicted"/>